<name>A0ABY9Q6G4_9FIRM</name>
<evidence type="ECO:0000313" key="2">
    <source>
        <dbReference type="Proteomes" id="UP001235030"/>
    </source>
</evidence>
<protein>
    <submittedName>
        <fullName evidence="1">Uncharacterized protein</fullName>
    </submittedName>
</protein>
<reference evidence="1 2" key="1">
    <citation type="submission" date="2022-07" db="EMBL/GenBank/DDBJ databases">
        <title>Genome sequence of Terrisporobacter mayombei DSM6539.</title>
        <authorList>
            <person name="Boeer T."/>
            <person name="Bengelsdorf F.R."/>
            <person name="Daniel R."/>
            <person name="Poehlein A."/>
        </authorList>
    </citation>
    <scope>NUCLEOTIDE SEQUENCE [LARGE SCALE GENOMIC DNA]</scope>
    <source>
        <strain evidence="1 2">DSM 6539</strain>
    </source>
</reference>
<dbReference type="Proteomes" id="UP001235030">
    <property type="component" value="Chromosome"/>
</dbReference>
<keyword evidence="2" id="KW-1185">Reference proteome</keyword>
<sequence length="123" mass="14390">MNNLHLSDDELVENFESASPWFVGLYMETFLNNLNFLSNRQTKNEFTADIHRYDPILIDENILDIYNRVESLLRIIKGNRVLDALKMVLDYDTDTIYDIYAREEAIYLLALIKNGKVTLPKSN</sequence>
<evidence type="ECO:0000313" key="1">
    <source>
        <dbReference type="EMBL" id="WMT82152.1"/>
    </source>
</evidence>
<gene>
    <name evidence="1" type="ORF">TEMA_25100</name>
</gene>
<accession>A0ABY9Q6G4</accession>
<proteinExistence type="predicted"/>
<organism evidence="1 2">
    <name type="scientific">Terrisporobacter mayombei</name>
    <dbReference type="NCBI Taxonomy" id="1541"/>
    <lineage>
        <taxon>Bacteria</taxon>
        <taxon>Bacillati</taxon>
        <taxon>Bacillota</taxon>
        <taxon>Clostridia</taxon>
        <taxon>Peptostreptococcales</taxon>
        <taxon>Peptostreptococcaceae</taxon>
        <taxon>Terrisporobacter</taxon>
    </lineage>
</organism>
<dbReference type="EMBL" id="CP101637">
    <property type="protein sequence ID" value="WMT82152.1"/>
    <property type="molecule type" value="Genomic_DNA"/>
</dbReference>
<dbReference type="RefSeq" id="WP_228105708.1">
    <property type="nucleotide sequence ID" value="NZ_CP101637.1"/>
</dbReference>